<evidence type="ECO:0000313" key="3">
    <source>
        <dbReference type="Proteomes" id="UP000317691"/>
    </source>
</evidence>
<comment type="caution">
    <text evidence="2">The sequence shown here is derived from an EMBL/GenBank/DDBJ whole genome shotgun (WGS) entry which is preliminary data.</text>
</comment>
<feature type="region of interest" description="Disordered" evidence="1">
    <location>
        <begin position="1"/>
        <end position="74"/>
    </location>
</feature>
<dbReference type="Proteomes" id="UP000317691">
    <property type="component" value="Unassembled WGS sequence"/>
</dbReference>
<gene>
    <name evidence="2" type="ORF">E6K79_03300</name>
</gene>
<evidence type="ECO:0000313" key="2">
    <source>
        <dbReference type="EMBL" id="TMQ65908.1"/>
    </source>
</evidence>
<protein>
    <submittedName>
        <fullName evidence="2">Uncharacterized protein</fullName>
    </submittedName>
</protein>
<sequence length="74" mass="8830">MRSRTVPRRRSQRRARLPPRRRRPRRLPPRSPRARLRPARWTPNPRRSSRASPTRWGDSRRGIVSPISASISWS</sequence>
<reference evidence="2 3" key="1">
    <citation type="journal article" date="2019" name="Nat. Microbiol.">
        <title>Mediterranean grassland soil C-N compound turnover is dependent on rainfall and depth, and is mediated by genomically divergent microorganisms.</title>
        <authorList>
            <person name="Diamond S."/>
            <person name="Andeer P.F."/>
            <person name="Li Z."/>
            <person name="Crits-Christoph A."/>
            <person name="Burstein D."/>
            <person name="Anantharaman K."/>
            <person name="Lane K.R."/>
            <person name="Thomas B.C."/>
            <person name="Pan C."/>
            <person name="Northen T.R."/>
            <person name="Banfield J.F."/>
        </authorList>
    </citation>
    <scope>NUCLEOTIDE SEQUENCE [LARGE SCALE GENOMIC DNA]</scope>
    <source>
        <strain evidence="2">WS_9</strain>
    </source>
</reference>
<dbReference type="AlphaFoldDB" id="A0A538TQM8"/>
<organism evidence="2 3">
    <name type="scientific">Eiseniibacteriota bacterium</name>
    <dbReference type="NCBI Taxonomy" id="2212470"/>
    <lineage>
        <taxon>Bacteria</taxon>
        <taxon>Candidatus Eiseniibacteriota</taxon>
    </lineage>
</organism>
<accession>A0A538TQM8</accession>
<proteinExistence type="predicted"/>
<name>A0A538TQM8_UNCEI</name>
<evidence type="ECO:0000256" key="1">
    <source>
        <dbReference type="SAM" id="MobiDB-lite"/>
    </source>
</evidence>
<feature type="compositionally biased region" description="Basic residues" evidence="1">
    <location>
        <begin position="1"/>
        <end position="38"/>
    </location>
</feature>
<dbReference type="EMBL" id="VBOZ01000010">
    <property type="protein sequence ID" value="TMQ65908.1"/>
    <property type="molecule type" value="Genomic_DNA"/>
</dbReference>